<feature type="region of interest" description="Disordered" evidence="1">
    <location>
        <begin position="672"/>
        <end position="1015"/>
    </location>
</feature>
<dbReference type="EMBL" id="VDEP01000206">
    <property type="protein sequence ID" value="KAA1123790.1"/>
    <property type="molecule type" value="Genomic_DNA"/>
</dbReference>
<feature type="compositionally biased region" description="Pro residues" evidence="1">
    <location>
        <begin position="987"/>
        <end position="1004"/>
    </location>
</feature>
<comment type="caution">
    <text evidence="3">The sequence shown here is derived from an EMBL/GenBank/DDBJ whole genome shotgun (WGS) entry which is preliminary data.</text>
</comment>
<protein>
    <recommendedName>
        <fullName evidence="2">F-box domain-containing protein</fullName>
    </recommendedName>
</protein>
<feature type="compositionally biased region" description="Acidic residues" evidence="1">
    <location>
        <begin position="726"/>
        <end position="781"/>
    </location>
</feature>
<evidence type="ECO:0000313" key="3">
    <source>
        <dbReference type="EMBL" id="KAA1123790.1"/>
    </source>
</evidence>
<dbReference type="InterPro" id="IPR001810">
    <property type="entry name" value="F-box_dom"/>
</dbReference>
<dbReference type="AlphaFoldDB" id="A0A5B0RDH0"/>
<dbReference type="Proteomes" id="UP000325313">
    <property type="component" value="Unassembled WGS sequence"/>
</dbReference>
<proteinExistence type="predicted"/>
<name>A0A5B0RDH0_PUCGR</name>
<evidence type="ECO:0000313" key="4">
    <source>
        <dbReference type="Proteomes" id="UP000325313"/>
    </source>
</evidence>
<evidence type="ECO:0000256" key="1">
    <source>
        <dbReference type="SAM" id="MobiDB-lite"/>
    </source>
</evidence>
<reference evidence="3 4" key="1">
    <citation type="submission" date="2019-05" db="EMBL/GenBank/DDBJ databases">
        <title>Emergence of the Ug99 lineage of the wheat stem rust pathogen through somatic hybridization.</title>
        <authorList>
            <person name="Li F."/>
            <person name="Upadhyaya N.M."/>
            <person name="Sperschneider J."/>
            <person name="Matny O."/>
            <person name="Nguyen-Phuc H."/>
            <person name="Mago R."/>
            <person name="Raley C."/>
            <person name="Miller M.E."/>
            <person name="Silverstein K.A.T."/>
            <person name="Henningsen E."/>
            <person name="Hirsch C.D."/>
            <person name="Visser B."/>
            <person name="Pretorius Z.A."/>
            <person name="Steffenson B.J."/>
            <person name="Schwessinger B."/>
            <person name="Dodds P.N."/>
            <person name="Figueroa M."/>
        </authorList>
    </citation>
    <scope>NUCLEOTIDE SEQUENCE [LARGE SCALE GENOMIC DNA]</scope>
    <source>
        <strain evidence="3 4">Ug99</strain>
    </source>
</reference>
<gene>
    <name evidence="3" type="ORF">PGTUg99_019389</name>
</gene>
<feature type="compositionally biased region" description="Polar residues" evidence="1">
    <location>
        <begin position="32"/>
        <end position="43"/>
    </location>
</feature>
<dbReference type="SUPFAM" id="SSF52047">
    <property type="entry name" value="RNI-like"/>
    <property type="match status" value="1"/>
</dbReference>
<feature type="compositionally biased region" description="Pro residues" evidence="1">
    <location>
        <begin position="809"/>
        <end position="821"/>
    </location>
</feature>
<sequence>MELPTTTTTTTTDQQQQPNTTTKPHSRKRSAEPTSAASASLEQPDSDSSDSRHKRAASEPLHHPNNKRPTPSPPLPMNSNLRIRQTQSNDLPLIGCLPLDLLLYIASFVGESELIRLSCCNKSLRRALIRTRFLWTRQLTLNVARTDLADQIRTLYLDRIQSTQPTHLTTSPPPPPTSTTAKWLSRINKNKDLILNTLRIRLHGPQVTIDTIHNKLVIIPDEPYWNTQALIFNFKLIKELMHKPLSPSSSELEPGTPQPERLQVLDIRLDGQFEQTLTAAHEAWSLAQTPWAKTIKEYRLSVGYGLARIPSFSLIALSSWMPNLKSFEVRMGTLTANEPSLRRQQQRQQRFVLGGTDFNEITPGLRSAQLIPCTIERLHLEGICFSPNLLILPQLFPNLKFIILKSLTWGRMIYELIRRSPGLEILKMIDFCFDQEMEEDLPSDWNFNCWEEDISETGSDEGGMTLKAPPINAMNLIELHLLGEGTPHIWSVLGECIQNPIIKMPKLEKLVCESLDLEEEEQALIDLADLAPNLREISIRNCILRDEVDLYHCIRCLPDLELLDCRLTENITSNLINALALSVPNIRHLDVRGCPYVHVTSVARLAETIRDSSDSERRIEYIGVDKPLEPTFALESAQEDSVKWEIWQLWQAWNWLDFTHVLLDQEEWKARNRGRKDKMPVRPDPPVHLPVHRPQELQQTSSHGPRIRLTCRSQQEGQRPGHSQEADEEEEEEIDEEEDEEEDEEIDEEDCEEEDEQGELEEEPVDEEEEDQQQQQEEEDSPSQQARQPRPGPFQNHHPQAHNRIPYPSHHPPSQPAPTPSAPVASSNHDRPAPAPPSVAPPAASSHTRESHQTAGQTSSLDPNLKQNLVENDSNSHRPHDPTIQSAAPHPHIKQDETSNGKLLPIESTNNNHHHHQKVDSNPGVNDSKSDLNELRSDEIESQINKGVDGDGEARNGISANGSDSRTAHVPPPQSEHPLPTASSSPSPAPLLPSSALPPPPPLLPRDLPQSLPPK</sequence>
<accession>A0A5B0RDH0</accession>
<feature type="compositionally biased region" description="Polar residues" evidence="1">
    <location>
        <begin position="853"/>
        <end position="873"/>
    </location>
</feature>
<dbReference type="InterPro" id="IPR032675">
    <property type="entry name" value="LRR_dom_sf"/>
</dbReference>
<feature type="compositionally biased region" description="Basic and acidic residues" evidence="1">
    <location>
        <begin position="928"/>
        <end position="939"/>
    </location>
</feature>
<feature type="region of interest" description="Disordered" evidence="1">
    <location>
        <begin position="1"/>
        <end position="80"/>
    </location>
</feature>
<organism evidence="3 4">
    <name type="scientific">Puccinia graminis f. sp. tritici</name>
    <dbReference type="NCBI Taxonomy" id="56615"/>
    <lineage>
        <taxon>Eukaryota</taxon>
        <taxon>Fungi</taxon>
        <taxon>Dikarya</taxon>
        <taxon>Basidiomycota</taxon>
        <taxon>Pucciniomycotina</taxon>
        <taxon>Pucciniomycetes</taxon>
        <taxon>Pucciniales</taxon>
        <taxon>Pucciniaceae</taxon>
        <taxon>Puccinia</taxon>
    </lineage>
</organism>
<feature type="compositionally biased region" description="Low complexity" evidence="1">
    <location>
        <begin position="1"/>
        <end position="22"/>
    </location>
</feature>
<dbReference type="SUPFAM" id="SSF81383">
    <property type="entry name" value="F-box domain"/>
    <property type="match status" value="1"/>
</dbReference>
<dbReference type="Pfam" id="PF00646">
    <property type="entry name" value="F-box"/>
    <property type="match status" value="1"/>
</dbReference>
<feature type="compositionally biased region" description="Low complexity" evidence="1">
    <location>
        <begin position="1005"/>
        <end position="1015"/>
    </location>
</feature>
<evidence type="ECO:0000259" key="2">
    <source>
        <dbReference type="Pfam" id="PF00646"/>
    </source>
</evidence>
<dbReference type="Gene3D" id="3.80.10.10">
    <property type="entry name" value="Ribonuclease Inhibitor"/>
    <property type="match status" value="1"/>
</dbReference>
<feature type="domain" description="F-box" evidence="2">
    <location>
        <begin position="96"/>
        <end position="132"/>
    </location>
</feature>
<dbReference type="PANTHER" id="PTHR24216">
    <property type="entry name" value="PAXILLIN-RELATED"/>
    <property type="match status" value="1"/>
</dbReference>
<dbReference type="InterPro" id="IPR036047">
    <property type="entry name" value="F-box-like_dom_sf"/>
</dbReference>
<dbReference type="PANTHER" id="PTHR24216:SF65">
    <property type="entry name" value="PAXILLIN-LIKE PROTEIN 1"/>
    <property type="match status" value="1"/>
</dbReference>